<proteinExistence type="predicted"/>
<sequence>MVTIISQGSKFLMCLVAAVGSFGSIYAELARHYKRVLQIVEYFFVVLYRLGLYFDRYFFKYVKK</sequence>
<protein>
    <submittedName>
        <fullName evidence="2">Uncharacterized protein</fullName>
    </submittedName>
</protein>
<keyword evidence="1" id="KW-0812">Transmembrane</keyword>
<dbReference type="AlphaFoldDB" id="A0A2T0G1A6"/>
<name>A0A2T0G1A6_STRAP</name>
<dbReference type="Proteomes" id="UP000238573">
    <property type="component" value="Unassembled WGS sequence"/>
</dbReference>
<keyword evidence="1" id="KW-1133">Transmembrane helix</keyword>
<evidence type="ECO:0000313" key="2">
    <source>
        <dbReference type="EMBL" id="PRT69843.1"/>
    </source>
</evidence>
<evidence type="ECO:0000256" key="1">
    <source>
        <dbReference type="SAM" id="Phobius"/>
    </source>
</evidence>
<gene>
    <name evidence="2" type="ORF">C6A27_05950</name>
</gene>
<keyword evidence="1" id="KW-0472">Membrane</keyword>
<comment type="caution">
    <text evidence="2">The sequence shown here is derived from an EMBL/GenBank/DDBJ whole genome shotgun (WGS) entry which is preliminary data.</text>
</comment>
<organism evidence="2 3">
    <name type="scientific">Streptococcus anginosus</name>
    <dbReference type="NCBI Taxonomy" id="1328"/>
    <lineage>
        <taxon>Bacteria</taxon>
        <taxon>Bacillati</taxon>
        <taxon>Bacillota</taxon>
        <taxon>Bacilli</taxon>
        <taxon>Lactobacillales</taxon>
        <taxon>Streptococcaceae</taxon>
        <taxon>Streptococcus</taxon>
        <taxon>Streptococcus anginosus group</taxon>
    </lineage>
</organism>
<accession>A0A2T0G1A6</accession>
<reference evidence="2 3" key="1">
    <citation type="journal article" date="1993" name="J. Dent. Res.">
        <title>The isolation and characterization of milleri group streptococci from dental periapical abscesses.</title>
        <authorList>
            <person name="Fisher L.E."/>
            <person name="Russell R.R."/>
        </authorList>
    </citation>
    <scope>NUCLEOTIDE SEQUENCE [LARGE SCALE GENOMIC DNA]</scope>
    <source>
        <strain evidence="2 3">OUP21</strain>
    </source>
</reference>
<feature type="transmembrane region" description="Helical" evidence="1">
    <location>
        <begin position="37"/>
        <end position="54"/>
    </location>
</feature>
<evidence type="ECO:0000313" key="3">
    <source>
        <dbReference type="Proteomes" id="UP000238573"/>
    </source>
</evidence>
<dbReference type="EMBL" id="PVSZ01000013">
    <property type="protein sequence ID" value="PRT69843.1"/>
    <property type="molecule type" value="Genomic_DNA"/>
</dbReference>